<protein>
    <submittedName>
        <fullName evidence="1">Uncharacterized protein</fullName>
    </submittedName>
</protein>
<name>A0A0A9AFB3_ARUDO</name>
<dbReference type="AlphaFoldDB" id="A0A0A9AFB3"/>
<proteinExistence type="predicted"/>
<organism evidence="1">
    <name type="scientific">Arundo donax</name>
    <name type="common">Giant reed</name>
    <name type="synonym">Donax arundinaceus</name>
    <dbReference type="NCBI Taxonomy" id="35708"/>
    <lineage>
        <taxon>Eukaryota</taxon>
        <taxon>Viridiplantae</taxon>
        <taxon>Streptophyta</taxon>
        <taxon>Embryophyta</taxon>
        <taxon>Tracheophyta</taxon>
        <taxon>Spermatophyta</taxon>
        <taxon>Magnoliopsida</taxon>
        <taxon>Liliopsida</taxon>
        <taxon>Poales</taxon>
        <taxon>Poaceae</taxon>
        <taxon>PACMAD clade</taxon>
        <taxon>Arundinoideae</taxon>
        <taxon>Arundineae</taxon>
        <taxon>Arundo</taxon>
    </lineage>
</organism>
<accession>A0A0A9AFB3</accession>
<sequence>MKLYLNVHYLTSLRHHVLCLLWMILDMELPQLRLMHQHLLLKVFKICPKIQKHGLRINFPSQ</sequence>
<dbReference type="EMBL" id="GBRH01252113">
    <property type="protein sequence ID" value="JAD45782.1"/>
    <property type="molecule type" value="Transcribed_RNA"/>
</dbReference>
<evidence type="ECO:0000313" key="1">
    <source>
        <dbReference type="EMBL" id="JAD45782.1"/>
    </source>
</evidence>
<reference evidence="1" key="2">
    <citation type="journal article" date="2015" name="Data Brief">
        <title>Shoot transcriptome of the giant reed, Arundo donax.</title>
        <authorList>
            <person name="Barrero R.A."/>
            <person name="Guerrero F.D."/>
            <person name="Moolhuijzen P."/>
            <person name="Goolsby J.A."/>
            <person name="Tidwell J."/>
            <person name="Bellgard S.E."/>
            <person name="Bellgard M.I."/>
        </authorList>
    </citation>
    <scope>NUCLEOTIDE SEQUENCE</scope>
    <source>
        <tissue evidence="1">Shoot tissue taken approximately 20 cm above the soil surface</tissue>
    </source>
</reference>
<reference evidence="1" key="1">
    <citation type="submission" date="2014-09" db="EMBL/GenBank/DDBJ databases">
        <authorList>
            <person name="Magalhaes I.L.F."/>
            <person name="Oliveira U."/>
            <person name="Santos F.R."/>
            <person name="Vidigal T.H.D.A."/>
            <person name="Brescovit A.D."/>
            <person name="Santos A.J."/>
        </authorList>
    </citation>
    <scope>NUCLEOTIDE SEQUENCE</scope>
    <source>
        <tissue evidence="1">Shoot tissue taken approximately 20 cm above the soil surface</tissue>
    </source>
</reference>